<gene>
    <name evidence="1" type="ORF">METZ01_LOCUS239665</name>
</gene>
<name>A0A382HJY0_9ZZZZ</name>
<sequence>MKQLLITIIGAALFGVGITIRAQDAELEPLKRYLYVAEPGIRNYTQYGGHGVIVFDIDDNYHFVKRIPTGGLTDAGKPLNVKGICGNAATARLYVSTIRHLICVDLHTD</sequence>
<protein>
    <submittedName>
        <fullName evidence="1">Uncharacterized protein</fullName>
    </submittedName>
</protein>
<accession>A0A382HJY0</accession>
<proteinExistence type="predicted"/>
<dbReference type="EMBL" id="UINC01061340">
    <property type="protein sequence ID" value="SVB86811.1"/>
    <property type="molecule type" value="Genomic_DNA"/>
</dbReference>
<organism evidence="1">
    <name type="scientific">marine metagenome</name>
    <dbReference type="NCBI Taxonomy" id="408172"/>
    <lineage>
        <taxon>unclassified sequences</taxon>
        <taxon>metagenomes</taxon>
        <taxon>ecological metagenomes</taxon>
    </lineage>
</organism>
<feature type="non-terminal residue" evidence="1">
    <location>
        <position position="109"/>
    </location>
</feature>
<reference evidence="1" key="1">
    <citation type="submission" date="2018-05" db="EMBL/GenBank/DDBJ databases">
        <authorList>
            <person name="Lanie J.A."/>
            <person name="Ng W.-L."/>
            <person name="Kazmierczak K.M."/>
            <person name="Andrzejewski T.M."/>
            <person name="Davidsen T.M."/>
            <person name="Wayne K.J."/>
            <person name="Tettelin H."/>
            <person name="Glass J.I."/>
            <person name="Rusch D."/>
            <person name="Podicherti R."/>
            <person name="Tsui H.-C.T."/>
            <person name="Winkler M.E."/>
        </authorList>
    </citation>
    <scope>NUCLEOTIDE SEQUENCE</scope>
</reference>
<evidence type="ECO:0000313" key="1">
    <source>
        <dbReference type="EMBL" id="SVB86811.1"/>
    </source>
</evidence>
<dbReference type="AlphaFoldDB" id="A0A382HJY0"/>